<dbReference type="NCBIfam" id="NF033707">
    <property type="entry name" value="T9SS_sortase"/>
    <property type="match status" value="1"/>
</dbReference>
<gene>
    <name evidence="3" type="primary">porU</name>
    <name evidence="3" type="ORF">JL102_13185</name>
</gene>
<evidence type="ECO:0000259" key="2">
    <source>
        <dbReference type="Pfam" id="PF01364"/>
    </source>
</evidence>
<organism evidence="3 4">
    <name type="scientific">Fulvivirga sediminis</name>
    <dbReference type="NCBI Taxonomy" id="2803949"/>
    <lineage>
        <taxon>Bacteria</taxon>
        <taxon>Pseudomonadati</taxon>
        <taxon>Bacteroidota</taxon>
        <taxon>Cytophagia</taxon>
        <taxon>Cytophagales</taxon>
        <taxon>Fulvivirgaceae</taxon>
        <taxon>Fulvivirga</taxon>
    </lineage>
</organism>
<dbReference type="Gene3D" id="3.40.50.10390">
    <property type="entry name" value="Gingipain r, domain 1"/>
    <property type="match status" value="1"/>
</dbReference>
<dbReference type="Proteomes" id="UP000659388">
    <property type="component" value="Unassembled WGS sequence"/>
</dbReference>
<evidence type="ECO:0000256" key="1">
    <source>
        <dbReference type="ARBA" id="ARBA00022729"/>
    </source>
</evidence>
<dbReference type="AlphaFoldDB" id="A0A937FA53"/>
<name>A0A937FA53_9BACT</name>
<dbReference type="RefSeq" id="WP_202244885.1">
    <property type="nucleotide sequence ID" value="NZ_JAESIY010000006.1"/>
</dbReference>
<accession>A0A937FA53</accession>
<protein>
    <submittedName>
        <fullName evidence="3">Type IX secretion system sortase PorU</fullName>
    </submittedName>
</protein>
<dbReference type="InterPro" id="IPR029031">
    <property type="entry name" value="Gingipain_N_sf"/>
</dbReference>
<feature type="domain" description="Gingipain" evidence="2">
    <location>
        <begin position="409"/>
        <end position="781"/>
    </location>
</feature>
<sequence>MSKAIKVLSFTLLALAVSTNYHLYGQKINSVLRSGDWYKLEIDHNGVYKIDYNFLKSIGISIDRIDPKKIAIYGNGGGTLPQKNSAPRPADLINNHIYVKGEDDGKFNSDDYILFYAQGPDKYNYSTDGEITYERNIYSNHNYYYLSIGAENGKRVKSSDDLGQNHNRITTFTDFAYYKKEEENLLLSGRDWYSRISNEQIILEIPNITANTNIQVTSTVMAQSFSQSSFTLSLNGSQIGTQIVNSVPNFMTPSQNNPHRYSVKGLENTSTFSSKTASTVNSLNLGISYTGNNSGRSLGFLKEIIVEFTRSMSLDDNQLAFRSFANTSTTLSTYFINNCKNSCLVFDVTIPTGPTLQRTVYENGTISFGSNSTNNKEFVVFDPNQLPSPKFLSRIENQNIHNINVPELLIITHKNFQSQALQLANHHERADGISTTVVTTEQVYNEFSSGKQDITAMRDFIKYLYDQSHSLKYVLLFGKATFDYKDIKANNTNFVPTYESRNSLHPLQTYCSDDYFGFMEDEEGEWAEIAGGNHSLEIGVGRIPAATTQEAQNVVDKIINYSSPQTYGAWRNTVAFVADDGDNNLHIDQSNQLSELMDTTYSAFNYNKLFLDAYKQDASAPSIKSPEMVEAINASIKKGTLIMNYTGHGGKNVWAQETILNIPQIENWDNKNRLPLFVTATCEFGRHDDISAIRSGGEVIINSAEKGGIAIISTCRPVYASSNFQLNQAFYNTVFSKPHGQYLRLGDIIRITKNNSANNAVDQNQVGNRNFILLGDPALRLNYPEKNIIIESISGTQSTDTLSALDQISLTGKVLQSAGNTDSQFSGDLEITVFDKEATLTTLGDEDNGLTYSYKSRENTLFRGDVSINSGVFDAEFIVPKNISYQLEKGKISMYAVNAQKNSDANGADINVIVGGSTDSYPHDNTGPEIDIFFGDSTYSSKIPVNTNTLLVANLKDEHGINISNYNVNNSLTVQLDDQKSVVVNDYYKAKKNTYKEGWLRYPLNNLSEGLHTLTIKAWDTHNNSSEKTVEFLVGAEGSLAISQLKNSPNPFVSKTVISFKHNRAGDNLQVELEIINISGEKLLKRSFEFENAPGEINLFEWDGKNSIGKKTEAGLYIYKVSVRSNVDGAKNHTFQKLILIN</sequence>
<comment type="caution">
    <text evidence="3">The sequence shown here is derived from an EMBL/GenBank/DDBJ whole genome shotgun (WGS) entry which is preliminary data.</text>
</comment>
<dbReference type="Pfam" id="PF01364">
    <property type="entry name" value="Peptidase_C25"/>
    <property type="match status" value="1"/>
</dbReference>
<proteinExistence type="predicted"/>
<dbReference type="InterPro" id="IPR029030">
    <property type="entry name" value="Caspase-like_dom_sf"/>
</dbReference>
<dbReference type="CDD" id="cd02258">
    <property type="entry name" value="Peptidase_C25_N"/>
    <property type="match status" value="1"/>
</dbReference>
<evidence type="ECO:0000313" key="3">
    <source>
        <dbReference type="EMBL" id="MBL3657094.1"/>
    </source>
</evidence>
<keyword evidence="4" id="KW-1185">Reference proteome</keyword>
<dbReference type="EMBL" id="JAESIY010000006">
    <property type="protein sequence ID" value="MBL3657094.1"/>
    <property type="molecule type" value="Genomic_DNA"/>
</dbReference>
<dbReference type="InterPro" id="IPR001769">
    <property type="entry name" value="Gingipain"/>
</dbReference>
<dbReference type="SUPFAM" id="SSF52129">
    <property type="entry name" value="Caspase-like"/>
    <property type="match status" value="1"/>
</dbReference>
<dbReference type="GO" id="GO:0006508">
    <property type="term" value="P:proteolysis"/>
    <property type="evidence" value="ECO:0007669"/>
    <property type="project" value="InterPro"/>
</dbReference>
<evidence type="ECO:0000313" key="4">
    <source>
        <dbReference type="Proteomes" id="UP000659388"/>
    </source>
</evidence>
<dbReference type="GO" id="GO:0008234">
    <property type="term" value="F:cysteine-type peptidase activity"/>
    <property type="evidence" value="ECO:0007669"/>
    <property type="project" value="InterPro"/>
</dbReference>
<reference evidence="3" key="1">
    <citation type="submission" date="2021-01" db="EMBL/GenBank/DDBJ databases">
        <title>Fulvivirga kasyanovii gen. nov., sp nov., a novel member of the phylum Bacteroidetes isolated from seawater in a mussel farm.</title>
        <authorList>
            <person name="Zhao L.-H."/>
            <person name="Wang Z.-J."/>
        </authorList>
    </citation>
    <scope>NUCLEOTIDE SEQUENCE</scope>
    <source>
        <strain evidence="3">2943</strain>
    </source>
</reference>
<dbReference type="Gene3D" id="3.40.50.1460">
    <property type="match status" value="1"/>
</dbReference>
<dbReference type="Gene3D" id="2.60.40.4070">
    <property type="match status" value="1"/>
</dbReference>
<keyword evidence="1" id="KW-0732">Signal</keyword>